<feature type="domain" description="LysM" evidence="2">
    <location>
        <begin position="143"/>
        <end position="187"/>
    </location>
</feature>
<dbReference type="PANTHER" id="PTHR20932:SF8">
    <property type="entry name" value="LD22649P"/>
    <property type="match status" value="1"/>
</dbReference>
<dbReference type="PROSITE" id="PS51782">
    <property type="entry name" value="LYSM"/>
    <property type="match status" value="1"/>
</dbReference>
<feature type="compositionally biased region" description="Basic and acidic residues" evidence="1">
    <location>
        <begin position="338"/>
        <end position="364"/>
    </location>
</feature>
<sequence>MQVPFDNGTDSGGLTFNPFAEDGASLTTTPFTDGISVSPDPESPRPTLRRGSGSDYPTASTSSSTSSIFTDGKRSGHVRSHTEVPTTLHPLRHNTQGPSDANVTRPTLTRRVNVGSLVDISVNSSREDVVECEVEEPDQKVVLVHEVSAKDSLAGVSLKYGINLADLRRSNHLWTSDSIHLRKVLYIPLDKCSRPQDLITSGEPSNISLMSAASEATDSNGCRPDPLTLNRHISANSHDPNPKHHTIAGRSPSLKLRRVPVSQLSFFPPSASKPNSPIRLAKPPSTPIPPRPSIHTRYTSSPPNSLGTLLTALPIPASTRDTIIARLSLDSSTSSSYSDREREAEDGERLELDDVPIERRRYASEDGISSFSQMAPRTSHRTTSGIKSSSSPPPSPTRIRGGTATESTHARGYHPLHGSTVHVRNVQLEPSPGMQLPIHDANYHPKSSGRPNSRGRVRRRLASVDFDAEPDALIDV</sequence>
<feature type="region of interest" description="Disordered" evidence="1">
    <location>
        <begin position="1"/>
        <end position="106"/>
    </location>
</feature>
<dbReference type="Pfam" id="PF01476">
    <property type="entry name" value="LysM"/>
    <property type="match status" value="1"/>
</dbReference>
<dbReference type="SUPFAM" id="SSF54106">
    <property type="entry name" value="LysM domain"/>
    <property type="match status" value="1"/>
</dbReference>
<proteinExistence type="predicted"/>
<evidence type="ECO:0000256" key="1">
    <source>
        <dbReference type="SAM" id="MobiDB-lite"/>
    </source>
</evidence>
<dbReference type="PANTHER" id="PTHR20932">
    <property type="entry name" value="LYSM AND PUTATIVE PEPTIDOGLYCAN-BINDING DOMAIN-CONTAINING PROTEIN"/>
    <property type="match status" value="1"/>
</dbReference>
<gene>
    <name evidence="3" type="ORF">EDD18DRAFT_324293</name>
</gene>
<dbReference type="CDD" id="cd00118">
    <property type="entry name" value="LysM"/>
    <property type="match status" value="1"/>
</dbReference>
<feature type="compositionally biased region" description="Polar residues" evidence="1">
    <location>
        <begin position="367"/>
        <end position="387"/>
    </location>
</feature>
<accession>A0AA39UVG5</accession>
<protein>
    <submittedName>
        <fullName evidence="3">Peptidoglycan-binding LysM domain protein</fullName>
    </submittedName>
</protein>
<comment type="caution">
    <text evidence="3">The sequence shown here is derived from an EMBL/GenBank/DDBJ whole genome shotgun (WGS) entry which is preliminary data.</text>
</comment>
<name>A0AA39UVG5_9AGAR</name>
<feature type="compositionally biased region" description="Low complexity" evidence="1">
    <location>
        <begin position="53"/>
        <end position="70"/>
    </location>
</feature>
<dbReference type="AlphaFoldDB" id="A0AA39UVG5"/>
<feature type="region of interest" description="Disordered" evidence="1">
    <location>
        <begin position="216"/>
        <end position="253"/>
    </location>
</feature>
<keyword evidence="4" id="KW-1185">Reference proteome</keyword>
<feature type="compositionally biased region" description="Acidic residues" evidence="1">
    <location>
        <begin position="466"/>
        <end position="476"/>
    </location>
</feature>
<dbReference type="Proteomes" id="UP001175228">
    <property type="component" value="Unassembled WGS sequence"/>
</dbReference>
<dbReference type="SMART" id="SM00257">
    <property type="entry name" value="LysM"/>
    <property type="match status" value="1"/>
</dbReference>
<evidence type="ECO:0000259" key="2">
    <source>
        <dbReference type="PROSITE" id="PS51782"/>
    </source>
</evidence>
<feature type="compositionally biased region" description="Polar residues" evidence="1">
    <location>
        <begin position="93"/>
        <end position="106"/>
    </location>
</feature>
<dbReference type="InterPro" id="IPR045030">
    <property type="entry name" value="LYSM1-4"/>
</dbReference>
<feature type="region of interest" description="Disordered" evidence="1">
    <location>
        <begin position="265"/>
        <end position="305"/>
    </location>
</feature>
<dbReference type="InterPro" id="IPR036779">
    <property type="entry name" value="LysM_dom_sf"/>
</dbReference>
<evidence type="ECO:0000313" key="4">
    <source>
        <dbReference type="Proteomes" id="UP001175228"/>
    </source>
</evidence>
<feature type="region of interest" description="Disordered" evidence="1">
    <location>
        <begin position="430"/>
        <end position="476"/>
    </location>
</feature>
<organism evidence="3 4">
    <name type="scientific">Armillaria luteobubalina</name>
    <dbReference type="NCBI Taxonomy" id="153913"/>
    <lineage>
        <taxon>Eukaryota</taxon>
        <taxon>Fungi</taxon>
        <taxon>Dikarya</taxon>
        <taxon>Basidiomycota</taxon>
        <taxon>Agaricomycotina</taxon>
        <taxon>Agaricomycetes</taxon>
        <taxon>Agaricomycetidae</taxon>
        <taxon>Agaricales</taxon>
        <taxon>Marasmiineae</taxon>
        <taxon>Physalacriaceae</taxon>
        <taxon>Armillaria</taxon>
    </lineage>
</organism>
<dbReference type="EMBL" id="JAUEPU010000002">
    <property type="protein sequence ID" value="KAK0505078.1"/>
    <property type="molecule type" value="Genomic_DNA"/>
</dbReference>
<feature type="region of interest" description="Disordered" evidence="1">
    <location>
        <begin position="330"/>
        <end position="416"/>
    </location>
</feature>
<evidence type="ECO:0000313" key="3">
    <source>
        <dbReference type="EMBL" id="KAK0505078.1"/>
    </source>
</evidence>
<reference evidence="3" key="1">
    <citation type="submission" date="2023-06" db="EMBL/GenBank/DDBJ databases">
        <authorList>
            <consortium name="Lawrence Berkeley National Laboratory"/>
            <person name="Ahrendt S."/>
            <person name="Sahu N."/>
            <person name="Indic B."/>
            <person name="Wong-Bajracharya J."/>
            <person name="Merenyi Z."/>
            <person name="Ke H.-M."/>
            <person name="Monk M."/>
            <person name="Kocsube S."/>
            <person name="Drula E."/>
            <person name="Lipzen A."/>
            <person name="Balint B."/>
            <person name="Henrissat B."/>
            <person name="Andreopoulos B."/>
            <person name="Martin F.M."/>
            <person name="Harder C.B."/>
            <person name="Rigling D."/>
            <person name="Ford K.L."/>
            <person name="Foster G.D."/>
            <person name="Pangilinan J."/>
            <person name="Papanicolaou A."/>
            <person name="Barry K."/>
            <person name="LaButti K."/>
            <person name="Viragh M."/>
            <person name="Koriabine M."/>
            <person name="Yan M."/>
            <person name="Riley R."/>
            <person name="Champramary S."/>
            <person name="Plett K.L."/>
            <person name="Tsai I.J."/>
            <person name="Slot J."/>
            <person name="Sipos G."/>
            <person name="Plett J."/>
            <person name="Nagy L.G."/>
            <person name="Grigoriev I.V."/>
        </authorList>
    </citation>
    <scope>NUCLEOTIDE SEQUENCE</scope>
    <source>
        <strain evidence="3">HWK02</strain>
    </source>
</reference>
<dbReference type="Gene3D" id="3.10.350.10">
    <property type="entry name" value="LysM domain"/>
    <property type="match status" value="1"/>
</dbReference>
<dbReference type="InterPro" id="IPR018392">
    <property type="entry name" value="LysM"/>
</dbReference>